<evidence type="ECO:0008006" key="3">
    <source>
        <dbReference type="Google" id="ProtNLM"/>
    </source>
</evidence>
<name>A0ABW2AE45_9MICO</name>
<keyword evidence="2" id="KW-1185">Reference proteome</keyword>
<proteinExistence type="predicted"/>
<dbReference type="RefSeq" id="WP_382399804.1">
    <property type="nucleotide sequence ID" value="NZ_JBHSWH010000001.1"/>
</dbReference>
<dbReference type="Proteomes" id="UP001596298">
    <property type="component" value="Unassembled WGS sequence"/>
</dbReference>
<evidence type="ECO:0000313" key="2">
    <source>
        <dbReference type="Proteomes" id="UP001596298"/>
    </source>
</evidence>
<accession>A0ABW2AE45</accession>
<organism evidence="1 2">
    <name type="scientific">Flexivirga alba</name>
    <dbReference type="NCBI Taxonomy" id="702742"/>
    <lineage>
        <taxon>Bacteria</taxon>
        <taxon>Bacillati</taxon>
        <taxon>Actinomycetota</taxon>
        <taxon>Actinomycetes</taxon>
        <taxon>Micrococcales</taxon>
        <taxon>Dermacoccaceae</taxon>
        <taxon>Flexivirga</taxon>
    </lineage>
</organism>
<reference evidence="2" key="1">
    <citation type="journal article" date="2019" name="Int. J. Syst. Evol. Microbiol.">
        <title>The Global Catalogue of Microorganisms (GCM) 10K type strain sequencing project: providing services to taxonomists for standard genome sequencing and annotation.</title>
        <authorList>
            <consortium name="The Broad Institute Genomics Platform"/>
            <consortium name="The Broad Institute Genome Sequencing Center for Infectious Disease"/>
            <person name="Wu L."/>
            <person name="Ma J."/>
        </authorList>
    </citation>
    <scope>NUCLEOTIDE SEQUENCE [LARGE SCALE GENOMIC DNA]</scope>
    <source>
        <strain evidence="2">CCUG 58127</strain>
    </source>
</reference>
<evidence type="ECO:0000313" key="1">
    <source>
        <dbReference type="EMBL" id="MFC6705032.1"/>
    </source>
</evidence>
<protein>
    <recommendedName>
        <fullName evidence="3">XRE family transcriptional regulator</fullName>
    </recommendedName>
</protein>
<dbReference type="EMBL" id="JBHSWH010000001">
    <property type="protein sequence ID" value="MFC6705032.1"/>
    <property type="molecule type" value="Genomic_DNA"/>
</dbReference>
<sequence length="501" mass="54309">MPCDAYRAPVDTLARQWEPVPWLMRSWRHAAPDPALRVQPQLIDAMKAYPGVPKSLVPGTLTRYEKGQFTPPLPIVSALEQIVGLTAGEISSYLPDDKYDTTSRSDQWDLLGRADTADVAPLSGRDWLALARLITTGPPQSPERTSFWAHLLVSEMSRSIGAGYRFRIRALELLAADPVIAGPVEDAVRDHLAACGHTVIGDALAALTDVQHPHGFLLALDTYRQLDGSALEAVAYVLAVDLRRDRDRLDQWDQIKRVVRDDVTSGADDRRLAALIVAGSFQPLRLYELLMPLSEAQRKLIRSSIANSRSKTLSLADARAMRKDAAKLARGVAAGVTPRLPDGLGVWLERLLIDGADPFTAALVIASSPYSHAVSHAVEASVLSPKAAGPLGTGCPFPYAPVALGSCQRQDPETLAAAYRDGAVADKQRLLVPLAHHRAFPAEIDLTTAIRETGSPSRVIYAAGMSDHPGLVELDGADISTDLKRAAQWWSEGPNQHAMDR</sequence>
<comment type="caution">
    <text evidence="1">The sequence shown here is derived from an EMBL/GenBank/DDBJ whole genome shotgun (WGS) entry which is preliminary data.</text>
</comment>
<gene>
    <name evidence="1" type="ORF">ACFQDH_07050</name>
</gene>